<gene>
    <name evidence="1" type="ORF">Pa4123_92150</name>
</gene>
<dbReference type="Proteomes" id="UP001144280">
    <property type="component" value="Unassembled WGS sequence"/>
</dbReference>
<dbReference type="InterPro" id="IPR053137">
    <property type="entry name" value="NLR-like"/>
</dbReference>
<comment type="caution">
    <text evidence="1">The sequence shown here is derived from an EMBL/GenBank/DDBJ whole genome shotgun (WGS) entry which is preliminary data.</text>
</comment>
<dbReference type="SUPFAM" id="SSF48452">
    <property type="entry name" value="TPR-like"/>
    <property type="match status" value="2"/>
</dbReference>
<dbReference type="EMBL" id="BSDI01000114">
    <property type="protein sequence ID" value="GLI03934.1"/>
    <property type="molecule type" value="Genomic_DNA"/>
</dbReference>
<evidence type="ECO:0000313" key="1">
    <source>
        <dbReference type="EMBL" id="GLI03934.1"/>
    </source>
</evidence>
<dbReference type="Pfam" id="PF13424">
    <property type="entry name" value="TPR_12"/>
    <property type="match status" value="2"/>
</dbReference>
<dbReference type="InterPro" id="IPR019734">
    <property type="entry name" value="TPR_rpt"/>
</dbReference>
<sequence length="324" mass="35779">MALRLQEEQAEAHGIPELLNDLSIVLADEGDLAQAVQLSAEIVQSRLGRGPGVELEADDIRLISNLATMLADSGRPTDADRIFNVLVDQLSDMRDVDWDSLASTLHNWATVAEELGRAEEAVATHRRVLEIRRRLGAGSDQNVVVSLLGLASALGGLGELDEAREFASQAFETAERVLGEYHACTLVALDLLSGIAFQGRSLTDAFMYGERAFARRRDVLGEENPATVDALHNLAIIAWQAKERRHAEAMVEQVIQAREKTLGPQHPKTIEAVRDLARVRGPASWLSELRRTHRILQDVTDAPEDEQSRLTRLRLFHEPTAVVE</sequence>
<dbReference type="InterPro" id="IPR011990">
    <property type="entry name" value="TPR-like_helical_dom_sf"/>
</dbReference>
<evidence type="ECO:0008006" key="3">
    <source>
        <dbReference type="Google" id="ProtNLM"/>
    </source>
</evidence>
<proteinExistence type="predicted"/>
<dbReference type="Gene3D" id="1.25.40.10">
    <property type="entry name" value="Tetratricopeptide repeat domain"/>
    <property type="match status" value="2"/>
</dbReference>
<evidence type="ECO:0000313" key="2">
    <source>
        <dbReference type="Proteomes" id="UP001144280"/>
    </source>
</evidence>
<dbReference type="SMART" id="SM00028">
    <property type="entry name" value="TPR"/>
    <property type="match status" value="3"/>
</dbReference>
<reference evidence="1" key="1">
    <citation type="submission" date="2022-12" db="EMBL/GenBank/DDBJ databases">
        <title>New Phytohabitans aurantiacus sp. RD004123 nov., an actinomycete isolated from soil.</title>
        <authorList>
            <person name="Triningsih D.W."/>
            <person name="Harunari E."/>
            <person name="Igarashi Y."/>
        </authorList>
    </citation>
    <scope>NUCLEOTIDE SEQUENCE</scope>
    <source>
        <strain evidence="1">RD004123</strain>
    </source>
</reference>
<name>A0ABQ5RB23_9ACTN</name>
<accession>A0ABQ5RB23</accession>
<dbReference type="PANTHER" id="PTHR46082:SF11">
    <property type="entry name" value="AAA+ ATPASE DOMAIN-CONTAINING PROTEIN-RELATED"/>
    <property type="match status" value="1"/>
</dbReference>
<protein>
    <recommendedName>
        <fullName evidence="3">Tetratricopeptide repeat protein</fullName>
    </recommendedName>
</protein>
<keyword evidence="2" id="KW-1185">Reference proteome</keyword>
<dbReference type="PANTHER" id="PTHR46082">
    <property type="entry name" value="ATP/GTP-BINDING PROTEIN-RELATED"/>
    <property type="match status" value="1"/>
</dbReference>
<organism evidence="1 2">
    <name type="scientific">Phytohabitans aurantiacus</name>
    <dbReference type="NCBI Taxonomy" id="3016789"/>
    <lineage>
        <taxon>Bacteria</taxon>
        <taxon>Bacillati</taxon>
        <taxon>Actinomycetota</taxon>
        <taxon>Actinomycetes</taxon>
        <taxon>Micromonosporales</taxon>
        <taxon>Micromonosporaceae</taxon>
    </lineage>
</organism>